<dbReference type="KEGG" id="str:Sterm_1096"/>
<dbReference type="Gene3D" id="3.40.50.720">
    <property type="entry name" value="NAD(P)-binding Rossmann-like Domain"/>
    <property type="match status" value="1"/>
</dbReference>
<dbReference type="Proteomes" id="UP000000845">
    <property type="component" value="Chromosome"/>
</dbReference>
<gene>
    <name evidence="4" type="ordered locus">Sterm_1096</name>
</gene>
<dbReference type="GO" id="GO:0016491">
    <property type="term" value="F:oxidoreductase activity"/>
    <property type="evidence" value="ECO:0007669"/>
    <property type="project" value="UniProtKB-KW"/>
</dbReference>
<protein>
    <submittedName>
        <fullName evidence="4">Short-chain dehydrogenase/reductase SDR</fullName>
    </submittedName>
</protein>
<proteinExistence type="inferred from homology"/>
<dbReference type="HOGENOM" id="CLU_010194_2_1_0"/>
<dbReference type="PRINTS" id="PR00081">
    <property type="entry name" value="GDHRDH"/>
</dbReference>
<dbReference type="SUPFAM" id="SSF51735">
    <property type="entry name" value="NAD(P)-binding Rossmann-fold domains"/>
    <property type="match status" value="1"/>
</dbReference>
<dbReference type="PANTHER" id="PTHR44196:SF2">
    <property type="entry name" value="SHORT-CHAIN DEHYDROGENASE-RELATED"/>
    <property type="match status" value="1"/>
</dbReference>
<dbReference type="InterPro" id="IPR036291">
    <property type="entry name" value="NAD(P)-bd_dom_sf"/>
</dbReference>
<dbReference type="CDD" id="cd05233">
    <property type="entry name" value="SDR_c"/>
    <property type="match status" value="1"/>
</dbReference>
<accession>D1AFS9</accession>
<evidence type="ECO:0000256" key="2">
    <source>
        <dbReference type="ARBA" id="ARBA00023002"/>
    </source>
</evidence>
<reference evidence="4 5" key="2">
    <citation type="journal article" date="2010" name="Stand. Genomic Sci.">
        <title>Complete genome sequence of Sebaldella termitidis type strain (NCTC 11300).</title>
        <authorList>
            <person name="Harmon-Smith M."/>
            <person name="Celia L."/>
            <person name="Chertkov O."/>
            <person name="Lapidus A."/>
            <person name="Copeland A."/>
            <person name="Glavina Del Rio T."/>
            <person name="Nolan M."/>
            <person name="Lucas S."/>
            <person name="Tice H."/>
            <person name="Cheng J.F."/>
            <person name="Han C."/>
            <person name="Detter J.C."/>
            <person name="Bruce D."/>
            <person name="Goodwin L."/>
            <person name="Pitluck S."/>
            <person name="Pati A."/>
            <person name="Liolios K."/>
            <person name="Ivanova N."/>
            <person name="Mavromatis K."/>
            <person name="Mikhailova N."/>
            <person name="Chen A."/>
            <person name="Palaniappan K."/>
            <person name="Land M."/>
            <person name="Hauser L."/>
            <person name="Chang Y.J."/>
            <person name="Jeffries C.D."/>
            <person name="Brettin T."/>
            <person name="Goker M."/>
            <person name="Beck B."/>
            <person name="Bristow J."/>
            <person name="Eisen J.A."/>
            <person name="Markowitz V."/>
            <person name="Hugenholtz P."/>
            <person name="Kyrpides N.C."/>
            <person name="Klenk H.P."/>
            <person name="Chen F."/>
        </authorList>
    </citation>
    <scope>NUCLEOTIDE SEQUENCE [LARGE SCALE GENOMIC DNA]</scope>
    <source>
        <strain evidence="5">ATCC 33386 / NCTC 11300</strain>
    </source>
</reference>
<dbReference type="Pfam" id="PF00106">
    <property type="entry name" value="adh_short"/>
    <property type="match status" value="1"/>
</dbReference>
<dbReference type="eggNOG" id="COG0300">
    <property type="taxonomic scope" value="Bacteria"/>
</dbReference>
<dbReference type="InterPro" id="IPR002347">
    <property type="entry name" value="SDR_fam"/>
</dbReference>
<dbReference type="AlphaFoldDB" id="D1AFS9"/>
<evidence type="ECO:0000313" key="4">
    <source>
        <dbReference type="EMBL" id="ACZ07964.1"/>
    </source>
</evidence>
<dbReference type="GO" id="GO:0016020">
    <property type="term" value="C:membrane"/>
    <property type="evidence" value="ECO:0007669"/>
    <property type="project" value="TreeGrafter"/>
</dbReference>
<dbReference type="PRINTS" id="PR00080">
    <property type="entry name" value="SDRFAMILY"/>
</dbReference>
<evidence type="ECO:0000313" key="5">
    <source>
        <dbReference type="Proteomes" id="UP000000845"/>
    </source>
</evidence>
<name>D1AFS9_SEBTE</name>
<evidence type="ECO:0000256" key="3">
    <source>
        <dbReference type="RuleBase" id="RU000363"/>
    </source>
</evidence>
<dbReference type="PIRSF" id="PIRSF000126">
    <property type="entry name" value="11-beta-HSD1"/>
    <property type="match status" value="1"/>
</dbReference>
<organism evidence="4 5">
    <name type="scientific">Sebaldella termitidis (strain ATCC 33386 / NCTC 11300)</name>
    <dbReference type="NCBI Taxonomy" id="526218"/>
    <lineage>
        <taxon>Bacteria</taxon>
        <taxon>Fusobacteriati</taxon>
        <taxon>Fusobacteriota</taxon>
        <taxon>Fusobacteriia</taxon>
        <taxon>Fusobacteriales</taxon>
        <taxon>Leptotrichiaceae</taxon>
        <taxon>Sebaldella</taxon>
    </lineage>
</organism>
<keyword evidence="5" id="KW-1185">Reference proteome</keyword>
<comment type="similarity">
    <text evidence="1 3">Belongs to the short-chain dehydrogenases/reductases (SDR) family.</text>
</comment>
<dbReference type="EMBL" id="CP001739">
    <property type="protein sequence ID" value="ACZ07964.1"/>
    <property type="molecule type" value="Genomic_DNA"/>
</dbReference>
<keyword evidence="2" id="KW-0560">Oxidoreductase</keyword>
<evidence type="ECO:0000256" key="1">
    <source>
        <dbReference type="ARBA" id="ARBA00006484"/>
    </source>
</evidence>
<reference evidence="5" key="1">
    <citation type="submission" date="2009-09" db="EMBL/GenBank/DDBJ databases">
        <title>The complete chromosome of Sebaldella termitidis ATCC 33386.</title>
        <authorList>
            <consortium name="US DOE Joint Genome Institute (JGI-PGF)"/>
            <person name="Lucas S."/>
            <person name="Copeland A."/>
            <person name="Lapidus A."/>
            <person name="Glavina del Rio T."/>
            <person name="Dalin E."/>
            <person name="Tice H."/>
            <person name="Bruce D."/>
            <person name="Goodwin L."/>
            <person name="Pitluck S."/>
            <person name="Kyrpides N."/>
            <person name="Mavromatis K."/>
            <person name="Ivanova N."/>
            <person name="Mikhailova N."/>
            <person name="Sims D."/>
            <person name="Meincke L."/>
            <person name="Brettin T."/>
            <person name="Detter J.C."/>
            <person name="Han C."/>
            <person name="Larimer F."/>
            <person name="Land M."/>
            <person name="Hauser L."/>
            <person name="Markowitz V."/>
            <person name="Cheng J.F."/>
            <person name="Hugenholtz P."/>
            <person name="Woyke T."/>
            <person name="Wu D."/>
            <person name="Eisen J.A."/>
        </authorList>
    </citation>
    <scope>NUCLEOTIDE SEQUENCE [LARGE SCALE GENOMIC DNA]</scope>
    <source>
        <strain evidence="5">ATCC 33386 / NCTC 11300</strain>
    </source>
</reference>
<sequence length="256" mass="28583">METVLITGASSGIGREFSKLFAEKGYRLVITARREKNLAELKKMYPENNVEVIPCDLGSEAGAEYLYNEVKKRSIKVDILINNAGFGLFGEFYETDIEKEKKMIDLNVKALVELSKYFLQEMLERNSGRILNVASIAAFQPGPYMSVYYASKAFVLSFSEALRNEVRNTGVCISVLCPGPVETEFEKSSELTKSKLFSKLKPITAEKVAYAGYRGLMKNRAVIIPGFFNRAAITAGTFVPTGIKVNIARKIQEKKK</sequence>
<dbReference type="PANTHER" id="PTHR44196">
    <property type="entry name" value="DEHYDROGENASE/REDUCTASE SDR FAMILY MEMBER 7B"/>
    <property type="match status" value="1"/>
</dbReference>
<dbReference type="STRING" id="526218.Sterm_1096"/>
<dbReference type="RefSeq" id="WP_012860560.1">
    <property type="nucleotide sequence ID" value="NC_013517.1"/>
</dbReference>